<organism evidence="5 6">
    <name type="scientific">Paraburkholderia solisilvae</name>
    <dbReference type="NCBI Taxonomy" id="624376"/>
    <lineage>
        <taxon>Bacteria</taxon>
        <taxon>Pseudomonadati</taxon>
        <taxon>Pseudomonadota</taxon>
        <taxon>Betaproteobacteria</taxon>
        <taxon>Burkholderiales</taxon>
        <taxon>Burkholderiaceae</taxon>
        <taxon>Paraburkholderia</taxon>
    </lineage>
</organism>
<evidence type="ECO:0000313" key="5">
    <source>
        <dbReference type="EMBL" id="CAB3761662.1"/>
    </source>
</evidence>
<dbReference type="PROSITE" id="PS50851">
    <property type="entry name" value="CHEW"/>
    <property type="match status" value="1"/>
</dbReference>
<name>A0A6J5E931_9BURK</name>
<dbReference type="GO" id="GO:0007165">
    <property type="term" value="P:signal transduction"/>
    <property type="evidence" value="ECO:0007669"/>
    <property type="project" value="InterPro"/>
</dbReference>
<dbReference type="PANTHER" id="PTHR22617">
    <property type="entry name" value="CHEMOTAXIS SENSOR HISTIDINE KINASE-RELATED"/>
    <property type="match status" value="1"/>
</dbReference>
<dbReference type="Pfam" id="PF01584">
    <property type="entry name" value="CheW"/>
    <property type="match status" value="1"/>
</dbReference>
<dbReference type="InterPro" id="IPR036061">
    <property type="entry name" value="CheW-like_dom_sf"/>
</dbReference>
<dbReference type="SUPFAM" id="SSF50341">
    <property type="entry name" value="CheW-like"/>
    <property type="match status" value="1"/>
</dbReference>
<evidence type="ECO:0000256" key="2">
    <source>
        <dbReference type="ARBA" id="ARBA00021483"/>
    </source>
</evidence>
<evidence type="ECO:0000256" key="1">
    <source>
        <dbReference type="ARBA" id="ARBA00004496"/>
    </source>
</evidence>
<dbReference type="Gene3D" id="2.30.30.40">
    <property type="entry name" value="SH3 Domains"/>
    <property type="match status" value="1"/>
</dbReference>
<protein>
    <recommendedName>
        <fullName evidence="2">Chemotaxis protein CheW</fullName>
    </recommendedName>
</protein>
<accession>A0A6J5E931</accession>
<dbReference type="InterPro" id="IPR002545">
    <property type="entry name" value="CheW-lke_dom"/>
</dbReference>
<keyword evidence="3" id="KW-0963">Cytoplasm</keyword>
<evidence type="ECO:0000259" key="4">
    <source>
        <dbReference type="PROSITE" id="PS50851"/>
    </source>
</evidence>
<evidence type="ECO:0000256" key="3">
    <source>
        <dbReference type="ARBA" id="ARBA00022490"/>
    </source>
</evidence>
<dbReference type="PANTHER" id="PTHR22617:SF45">
    <property type="entry name" value="CHEMOTAXIS PROTEIN CHEW"/>
    <property type="match status" value="1"/>
</dbReference>
<dbReference type="RefSeq" id="WP_175112368.1">
    <property type="nucleotide sequence ID" value="NZ_CADIKF010000029.1"/>
</dbReference>
<gene>
    <name evidence="5" type="ORF">LMG29739_03681</name>
</gene>
<proteinExistence type="predicted"/>
<evidence type="ECO:0000313" key="6">
    <source>
        <dbReference type="Proteomes" id="UP000494329"/>
    </source>
</evidence>
<keyword evidence="6" id="KW-1185">Reference proteome</keyword>
<dbReference type="InterPro" id="IPR039315">
    <property type="entry name" value="CheW"/>
</dbReference>
<comment type="subcellular location">
    <subcellularLocation>
        <location evidence="1">Cytoplasm</location>
    </subcellularLocation>
</comment>
<dbReference type="Proteomes" id="UP000494329">
    <property type="component" value="Unassembled WGS sequence"/>
</dbReference>
<sequence length="275" mass="28961">MTERTSDLADSGMSIDDCWNRIGTRGDQSCPALAEWTRCLNCPVFERAAARLLDRPLADAADAAAGGTSRDALAGRADDRPDGAAAYARAVPANASGHANGAASLDTRQASEAHSVVVFRIADEWLALPTAALRQIEDLRPIHALPHRRNRVVLGLVNVRGALTVAVSLGELLRLEPGAALPATHAGVHPGTNTGLRSGAYARMLVAAHQCEPVALPVDEVHGVVRYMDDALKPVPDTLARASAMHAAGVLAWRDRTVGVLDAARVFASLTQSLQ</sequence>
<dbReference type="SMART" id="SM00260">
    <property type="entry name" value="CheW"/>
    <property type="match status" value="1"/>
</dbReference>
<reference evidence="5 6" key="1">
    <citation type="submission" date="2020-04" db="EMBL/GenBank/DDBJ databases">
        <authorList>
            <person name="De Canck E."/>
        </authorList>
    </citation>
    <scope>NUCLEOTIDE SEQUENCE [LARGE SCALE GENOMIC DNA]</scope>
    <source>
        <strain evidence="5 6">LMG 29739</strain>
    </source>
</reference>
<dbReference type="EMBL" id="CADIKF010000029">
    <property type="protein sequence ID" value="CAB3761662.1"/>
    <property type="molecule type" value="Genomic_DNA"/>
</dbReference>
<feature type="domain" description="CheW-like" evidence="4">
    <location>
        <begin position="113"/>
        <end position="272"/>
    </location>
</feature>
<dbReference type="GO" id="GO:0006935">
    <property type="term" value="P:chemotaxis"/>
    <property type="evidence" value="ECO:0007669"/>
    <property type="project" value="InterPro"/>
</dbReference>
<dbReference type="Gene3D" id="2.40.50.180">
    <property type="entry name" value="CheA-289, Domain 4"/>
    <property type="match status" value="1"/>
</dbReference>
<dbReference type="GO" id="GO:0005829">
    <property type="term" value="C:cytosol"/>
    <property type="evidence" value="ECO:0007669"/>
    <property type="project" value="TreeGrafter"/>
</dbReference>
<dbReference type="AlphaFoldDB" id="A0A6J5E931"/>